<feature type="chain" id="PRO_5040857163" evidence="1">
    <location>
        <begin position="29"/>
        <end position="305"/>
    </location>
</feature>
<evidence type="ECO:0000313" key="3">
    <source>
        <dbReference type="Proteomes" id="UP001139333"/>
    </source>
</evidence>
<reference evidence="2" key="1">
    <citation type="submission" date="2022-01" db="EMBL/GenBank/DDBJ databases">
        <title>Whole genome-based taxonomy of the Shewanellaceae.</title>
        <authorList>
            <person name="Martin-Rodriguez A.J."/>
        </authorList>
    </citation>
    <scope>NUCLEOTIDE SEQUENCE</scope>
    <source>
        <strain evidence="2">DSM 16422</strain>
    </source>
</reference>
<proteinExistence type="predicted"/>
<keyword evidence="1" id="KW-0732">Signal</keyword>
<comment type="caution">
    <text evidence="2">The sequence shown here is derived from an EMBL/GenBank/DDBJ whole genome shotgun (WGS) entry which is preliminary data.</text>
</comment>
<dbReference type="EMBL" id="JAKIKP010000004">
    <property type="protein sequence ID" value="MCL1142631.1"/>
    <property type="molecule type" value="Genomic_DNA"/>
</dbReference>
<dbReference type="Pfam" id="PF13557">
    <property type="entry name" value="Phenol_MetA_deg"/>
    <property type="match status" value="1"/>
</dbReference>
<dbReference type="InterPro" id="IPR025737">
    <property type="entry name" value="FApF"/>
</dbReference>
<gene>
    <name evidence="2" type="ORF">L2672_08015</name>
</gene>
<feature type="signal peptide" evidence="1">
    <location>
        <begin position="1"/>
        <end position="28"/>
    </location>
</feature>
<accession>A0A9X1ZJF8</accession>
<dbReference type="AlphaFoldDB" id="A0A9X1ZJF8"/>
<name>A0A9X1ZJF8_9GAMM</name>
<evidence type="ECO:0000313" key="2">
    <source>
        <dbReference type="EMBL" id="MCL1142631.1"/>
    </source>
</evidence>
<dbReference type="Proteomes" id="UP001139333">
    <property type="component" value="Unassembled WGS sequence"/>
</dbReference>
<organism evidence="2 3">
    <name type="scientific">Shewanella gaetbuli</name>
    <dbReference type="NCBI Taxonomy" id="220752"/>
    <lineage>
        <taxon>Bacteria</taxon>
        <taxon>Pseudomonadati</taxon>
        <taxon>Pseudomonadota</taxon>
        <taxon>Gammaproteobacteria</taxon>
        <taxon>Alteromonadales</taxon>
        <taxon>Shewanellaceae</taxon>
        <taxon>Shewanella</taxon>
    </lineage>
</organism>
<keyword evidence="3" id="KW-1185">Reference proteome</keyword>
<protein>
    <submittedName>
        <fullName evidence="2">Transporter</fullName>
    </submittedName>
</protein>
<sequence length="305" mass="33854">MPSKMLASSVLSSSLLMVASSVCYQVNAQDLEPRSYSNIPIDMHFIVAGYNRSQGSLSPAPEVPIKDSDLQIDAGLLGYATTFDVAGSSSKFDIVASRVCIAGSAIYQGDYVEGQQCGYSDPTLKFTWNFYGAPALTRQEFAKYQQGLVMGVSMQLSVPVGSYDSDKLINVGANQWVFRPGFGMSYRSGNWFYGVNTTIRLYADNDDFFNDAYLEKDPQYNLQAHLIYNLTPRQWISLSGNYFIGGETVKNGVESDDEQSNSRFGINYSWALNQHHSVKLYANTGVITRIGNDFDSYGAIWMYAF</sequence>
<dbReference type="RefSeq" id="WP_248995307.1">
    <property type="nucleotide sequence ID" value="NZ_JAKIKP010000004.1"/>
</dbReference>
<evidence type="ECO:0000256" key="1">
    <source>
        <dbReference type="SAM" id="SignalP"/>
    </source>
</evidence>